<name>A0A845A9G9_9SPHN</name>
<keyword evidence="4 5" id="KW-0472">Membrane</keyword>
<organism evidence="7 8">
    <name type="scientific">Altericroceibacterium indicum</name>
    <dbReference type="NCBI Taxonomy" id="374177"/>
    <lineage>
        <taxon>Bacteria</taxon>
        <taxon>Pseudomonadati</taxon>
        <taxon>Pseudomonadota</taxon>
        <taxon>Alphaproteobacteria</taxon>
        <taxon>Sphingomonadales</taxon>
        <taxon>Erythrobacteraceae</taxon>
        <taxon>Altericroceibacterium</taxon>
    </lineage>
</organism>
<feature type="transmembrane region" description="Helical" evidence="5">
    <location>
        <begin position="102"/>
        <end position="127"/>
    </location>
</feature>
<keyword evidence="2 5" id="KW-0812">Transmembrane</keyword>
<evidence type="ECO:0000256" key="3">
    <source>
        <dbReference type="ARBA" id="ARBA00022989"/>
    </source>
</evidence>
<evidence type="ECO:0000313" key="7">
    <source>
        <dbReference type="EMBL" id="MXP27032.1"/>
    </source>
</evidence>
<sequence length="439" mass="48049">MRQDYGLWLLLSLAVILGGGGRGYPLFNLPVQLAALVILGLSFKQVREFFSRASWPLKVLTCCTIALPLVQLIPLPPAIWSALPGRELVAESFALIGQQDRWFPISVAPSLTLLAAIGLIAPFAILVLASRLDSQRRHLALTVLVGLGLLNVLIGATQLITNGATKFYRDGSPNHLFGSFANHNSAGLFLVICLCALIGLFVAARPKGLLRMAYVATGGLLFLSVILSQSRSSMALLIIPLLLASAQALPRLHTSTKFRKRTIWAVVSTCLALLMIGFFVTQNNKLSQSFDRFDNLEDARPAIWEDSWVSRQRFWPVGAGFGSFDEVYQLDESLENLRTSRAGRAHNDYIETMVESGVIAPILIILWAAYLLWAARIGKRNRNATRWSLLAIAACLALQSCVDYPLRSQALFCIAALAIGLLEASRYDEAKGKDIASLD</sequence>
<evidence type="ECO:0000259" key="6">
    <source>
        <dbReference type="Pfam" id="PF04932"/>
    </source>
</evidence>
<proteinExistence type="predicted"/>
<dbReference type="EMBL" id="WTYQ01000006">
    <property type="protein sequence ID" value="MXP27032.1"/>
    <property type="molecule type" value="Genomic_DNA"/>
</dbReference>
<feature type="transmembrane region" description="Helical" evidence="5">
    <location>
        <begin position="262"/>
        <end position="280"/>
    </location>
</feature>
<feature type="transmembrane region" description="Helical" evidence="5">
    <location>
        <begin position="209"/>
        <end position="227"/>
    </location>
</feature>
<accession>A0A845A9G9</accession>
<comment type="caution">
    <text evidence="7">The sequence shown here is derived from an EMBL/GenBank/DDBJ whole genome shotgun (WGS) entry which is preliminary data.</text>
</comment>
<feature type="transmembrane region" description="Helical" evidence="5">
    <location>
        <begin position="180"/>
        <end position="202"/>
    </location>
</feature>
<reference evidence="7 8" key="1">
    <citation type="submission" date="2019-12" db="EMBL/GenBank/DDBJ databases">
        <title>Genomic-based taxomic classification of the family Erythrobacteraceae.</title>
        <authorList>
            <person name="Xu L."/>
        </authorList>
    </citation>
    <scope>NUCLEOTIDE SEQUENCE [LARGE SCALE GENOMIC DNA]</scope>
    <source>
        <strain evidence="7 8">DSM 18604</strain>
    </source>
</reference>
<dbReference type="OrthoDB" id="7628239at2"/>
<evidence type="ECO:0000256" key="1">
    <source>
        <dbReference type="ARBA" id="ARBA00004141"/>
    </source>
</evidence>
<dbReference type="Pfam" id="PF04932">
    <property type="entry name" value="Wzy_C"/>
    <property type="match status" value="1"/>
</dbReference>
<protein>
    <recommendedName>
        <fullName evidence="6">O-antigen ligase-related domain-containing protein</fullName>
    </recommendedName>
</protein>
<keyword evidence="3 5" id="KW-1133">Transmembrane helix</keyword>
<feature type="domain" description="O-antigen ligase-related" evidence="6">
    <location>
        <begin position="220"/>
        <end position="364"/>
    </location>
</feature>
<dbReference type="InterPro" id="IPR051533">
    <property type="entry name" value="WaaL-like"/>
</dbReference>
<evidence type="ECO:0000256" key="2">
    <source>
        <dbReference type="ARBA" id="ARBA00022692"/>
    </source>
</evidence>
<keyword evidence="8" id="KW-1185">Reference proteome</keyword>
<feature type="transmembrane region" description="Helical" evidence="5">
    <location>
        <begin position="139"/>
        <end position="160"/>
    </location>
</feature>
<dbReference type="InterPro" id="IPR007016">
    <property type="entry name" value="O-antigen_ligase-rel_domated"/>
</dbReference>
<dbReference type="PANTHER" id="PTHR37422">
    <property type="entry name" value="TEICHURONIC ACID BIOSYNTHESIS PROTEIN TUAE"/>
    <property type="match status" value="1"/>
</dbReference>
<dbReference type="RefSeq" id="WP_160740252.1">
    <property type="nucleotide sequence ID" value="NZ_WTYQ01000006.1"/>
</dbReference>
<dbReference type="PANTHER" id="PTHR37422:SF23">
    <property type="entry name" value="TEICHURONIC ACID BIOSYNTHESIS PROTEIN TUAE"/>
    <property type="match status" value="1"/>
</dbReference>
<evidence type="ECO:0000256" key="4">
    <source>
        <dbReference type="ARBA" id="ARBA00023136"/>
    </source>
</evidence>
<dbReference type="GO" id="GO:0016020">
    <property type="term" value="C:membrane"/>
    <property type="evidence" value="ECO:0007669"/>
    <property type="project" value="UniProtKB-SubCell"/>
</dbReference>
<feature type="transmembrane region" description="Helical" evidence="5">
    <location>
        <begin position="233"/>
        <end position="250"/>
    </location>
</feature>
<comment type="subcellular location">
    <subcellularLocation>
        <location evidence="1">Membrane</location>
        <topology evidence="1">Multi-pass membrane protein</topology>
    </subcellularLocation>
</comment>
<dbReference type="Proteomes" id="UP000460561">
    <property type="component" value="Unassembled WGS sequence"/>
</dbReference>
<feature type="transmembrane region" description="Helical" evidence="5">
    <location>
        <begin position="358"/>
        <end position="375"/>
    </location>
</feature>
<gene>
    <name evidence="7" type="ORF">GRI39_13445</name>
</gene>
<evidence type="ECO:0000313" key="8">
    <source>
        <dbReference type="Proteomes" id="UP000460561"/>
    </source>
</evidence>
<dbReference type="AlphaFoldDB" id="A0A845A9G9"/>
<evidence type="ECO:0000256" key="5">
    <source>
        <dbReference type="SAM" id="Phobius"/>
    </source>
</evidence>